<keyword evidence="6" id="KW-1185">Reference proteome</keyword>
<feature type="repeat" description="WD" evidence="3">
    <location>
        <begin position="241"/>
        <end position="282"/>
    </location>
</feature>
<proteinExistence type="predicted"/>
<feature type="compositionally biased region" description="Basic and acidic residues" evidence="4">
    <location>
        <begin position="478"/>
        <end position="490"/>
    </location>
</feature>
<feature type="compositionally biased region" description="Polar residues" evidence="4">
    <location>
        <begin position="388"/>
        <end position="400"/>
    </location>
</feature>
<dbReference type="AlphaFoldDB" id="A0A9P7F4C4"/>
<evidence type="ECO:0000256" key="4">
    <source>
        <dbReference type="SAM" id="MobiDB-lite"/>
    </source>
</evidence>
<dbReference type="Proteomes" id="UP000823399">
    <property type="component" value="Unassembled WGS sequence"/>
</dbReference>
<dbReference type="InterPro" id="IPR001680">
    <property type="entry name" value="WD40_rpt"/>
</dbReference>
<feature type="repeat" description="WD" evidence="3">
    <location>
        <begin position="33"/>
        <end position="74"/>
    </location>
</feature>
<feature type="compositionally biased region" description="Low complexity" evidence="4">
    <location>
        <begin position="425"/>
        <end position="438"/>
    </location>
</feature>
<dbReference type="Gene3D" id="2.130.10.10">
    <property type="entry name" value="YVTN repeat-like/Quinoprotein amine dehydrogenase"/>
    <property type="match status" value="2"/>
</dbReference>
<feature type="compositionally biased region" description="Polar residues" evidence="4">
    <location>
        <begin position="498"/>
        <end position="507"/>
    </location>
</feature>
<keyword evidence="2" id="KW-0677">Repeat</keyword>
<dbReference type="OrthoDB" id="2687579at2759"/>
<evidence type="ECO:0000313" key="5">
    <source>
        <dbReference type="EMBL" id="KAG2106990.1"/>
    </source>
</evidence>
<protein>
    <submittedName>
        <fullName evidence="5">Quinon protein alcohol dehydrogenase-like superfamily</fullName>
    </submittedName>
</protein>
<dbReference type="PROSITE" id="PS50294">
    <property type="entry name" value="WD_REPEATS_REGION"/>
    <property type="match status" value="2"/>
</dbReference>
<evidence type="ECO:0000256" key="3">
    <source>
        <dbReference type="PROSITE-ProRule" id="PRU00221"/>
    </source>
</evidence>
<dbReference type="PANTHER" id="PTHR44019">
    <property type="entry name" value="WD REPEAT-CONTAINING PROTEIN 55"/>
    <property type="match status" value="1"/>
</dbReference>
<feature type="region of interest" description="Disordered" evidence="4">
    <location>
        <begin position="469"/>
        <end position="521"/>
    </location>
</feature>
<dbReference type="SMART" id="SM00320">
    <property type="entry name" value="WD40"/>
    <property type="match status" value="2"/>
</dbReference>
<dbReference type="EMBL" id="JABBWM010000033">
    <property type="protein sequence ID" value="KAG2106990.1"/>
    <property type="molecule type" value="Genomic_DNA"/>
</dbReference>
<dbReference type="PROSITE" id="PS50082">
    <property type="entry name" value="WD_REPEATS_2"/>
    <property type="match status" value="2"/>
</dbReference>
<comment type="caution">
    <text evidence="5">The sequence shown here is derived from an EMBL/GenBank/DDBJ whole genome shotgun (WGS) entry which is preliminary data.</text>
</comment>
<dbReference type="RefSeq" id="XP_041291929.1">
    <property type="nucleotide sequence ID" value="XM_041444081.1"/>
</dbReference>
<sequence length="580" mass="64462">MASSSKQPGIAAKKSILTPVMTLEGHKPFSFSLDYKPKYVSHISYFPDGKQMISGSSDNIIQRWDLREGKEIKEAREVYKILYMGWECQGMVDGLSLQLVMSSKCVRSRRGSTLLAGATEFGIGIGIRIWRLDTGKLMAGPFVLEGEYVDTLGLSEDSQKLAVTSWRWNSDSKQSYLEVWDVQAQKLVVTREKNTPDFTRLCLPVLWTTKDKFITTFFSLDDDMSIYEYDASTLKTVGDSFQGHTDVIRNLALSFDCLLLVSASYDNAIKLWSFGSRQLLASFDVQRPYSLISLILSPDSRQLAYTNRDKARIYICDIPTDILASISLAKETSAHLAKLLDSDAIRHPVRRKPAISVIPSVPRPPAVIIEPPQPAFLGFLRKLFSSHTDTTRPTRTNINEPRNPLDFPATAPLPRPIVNPHDDFQPPTTQSSAPTPTTFKSRLSTWWSLQINHASTAIADVPLAQGKERNAAAGAPRRKNDEWIPDEDHVSSPPSPNPDLQQPTTAGQLDPARCSRKHIDPDIGLGHDLEGSRANHWGALQRTSGTHVVGGLALSSDRILLASSSIYNVIIITLWAFESF</sequence>
<dbReference type="InterPro" id="IPR011047">
    <property type="entry name" value="Quinoprotein_ADH-like_sf"/>
</dbReference>
<gene>
    <name evidence="5" type="ORF">F5147DRAFT_837595</name>
</gene>
<evidence type="ECO:0000256" key="2">
    <source>
        <dbReference type="ARBA" id="ARBA00022737"/>
    </source>
</evidence>
<dbReference type="GeneID" id="64706340"/>
<organism evidence="5 6">
    <name type="scientific">Suillus discolor</name>
    <dbReference type="NCBI Taxonomy" id="1912936"/>
    <lineage>
        <taxon>Eukaryota</taxon>
        <taxon>Fungi</taxon>
        <taxon>Dikarya</taxon>
        <taxon>Basidiomycota</taxon>
        <taxon>Agaricomycotina</taxon>
        <taxon>Agaricomycetes</taxon>
        <taxon>Agaricomycetidae</taxon>
        <taxon>Boletales</taxon>
        <taxon>Suillineae</taxon>
        <taxon>Suillaceae</taxon>
        <taxon>Suillus</taxon>
    </lineage>
</organism>
<evidence type="ECO:0000256" key="1">
    <source>
        <dbReference type="ARBA" id="ARBA00022574"/>
    </source>
</evidence>
<reference evidence="5" key="1">
    <citation type="journal article" date="2020" name="New Phytol.">
        <title>Comparative genomics reveals dynamic genome evolution in host specialist ectomycorrhizal fungi.</title>
        <authorList>
            <person name="Lofgren L.A."/>
            <person name="Nguyen N.H."/>
            <person name="Vilgalys R."/>
            <person name="Ruytinx J."/>
            <person name="Liao H.L."/>
            <person name="Branco S."/>
            <person name="Kuo A."/>
            <person name="LaButti K."/>
            <person name="Lipzen A."/>
            <person name="Andreopoulos W."/>
            <person name="Pangilinan J."/>
            <person name="Riley R."/>
            <person name="Hundley H."/>
            <person name="Na H."/>
            <person name="Barry K."/>
            <person name="Grigoriev I.V."/>
            <person name="Stajich J.E."/>
            <person name="Kennedy P.G."/>
        </authorList>
    </citation>
    <scope>NUCLEOTIDE SEQUENCE</scope>
    <source>
        <strain evidence="5">FC423</strain>
    </source>
</reference>
<keyword evidence="1 3" id="KW-0853">WD repeat</keyword>
<dbReference type="InterPro" id="IPR050505">
    <property type="entry name" value="WDR55/POC1"/>
</dbReference>
<dbReference type="PANTHER" id="PTHR44019:SF8">
    <property type="entry name" value="POC1 CENTRIOLAR PROTEIN HOMOLOG"/>
    <property type="match status" value="1"/>
</dbReference>
<name>A0A9P7F4C4_9AGAM</name>
<dbReference type="SUPFAM" id="SSF50998">
    <property type="entry name" value="Quinoprotein alcohol dehydrogenase-like"/>
    <property type="match status" value="1"/>
</dbReference>
<feature type="region of interest" description="Disordered" evidence="4">
    <location>
        <begin position="388"/>
        <end position="439"/>
    </location>
</feature>
<dbReference type="Pfam" id="PF00400">
    <property type="entry name" value="WD40"/>
    <property type="match status" value="2"/>
</dbReference>
<evidence type="ECO:0000313" key="6">
    <source>
        <dbReference type="Proteomes" id="UP000823399"/>
    </source>
</evidence>
<accession>A0A9P7F4C4</accession>
<dbReference type="InterPro" id="IPR015943">
    <property type="entry name" value="WD40/YVTN_repeat-like_dom_sf"/>
</dbReference>